<feature type="signal peptide" evidence="1">
    <location>
        <begin position="1"/>
        <end position="19"/>
    </location>
</feature>
<dbReference type="SUPFAM" id="SSF47874">
    <property type="entry name" value="Annexin"/>
    <property type="match status" value="1"/>
</dbReference>
<keyword evidence="3" id="KW-1185">Reference proteome</keyword>
<sequence length="281" mass="31668">MRSLVQILCFAQISHLSLQAAPENPRLPKLGPTIVEKPFKIDEDLALILNVVNKKLIASKVASPADVFRNVTDILTLNGMDKKTLTVKNLIDLLTSRTYKQRMQLSAAYEKRTHQSLPSLLQNSFGPPFNGLFMDMKALLGIYVQNSLDRAKDWAYMSILCTSSASQLQMLKDSKFTYKPDPVDTRKWEQVALDEFMHKAMVQYQGKKVLSTIINADPLRPDSGVDQSKFEKQLKAIPKHNIWFSKMDLINWSSPSDNAMDNDLNNAILYGVFNGNTGNCP</sequence>
<reference evidence="2 3" key="1">
    <citation type="journal article" date="2017" name="Gigascience">
        <title>Genome sequence of the small brown planthopper, Laodelphax striatellus.</title>
        <authorList>
            <person name="Zhu J."/>
            <person name="Jiang F."/>
            <person name="Wang X."/>
            <person name="Yang P."/>
            <person name="Bao Y."/>
            <person name="Zhao W."/>
            <person name="Wang W."/>
            <person name="Lu H."/>
            <person name="Wang Q."/>
            <person name="Cui N."/>
            <person name="Li J."/>
            <person name="Chen X."/>
            <person name="Luo L."/>
            <person name="Yu J."/>
            <person name="Kang L."/>
            <person name="Cui F."/>
        </authorList>
    </citation>
    <scope>NUCLEOTIDE SEQUENCE [LARGE SCALE GENOMIC DNA]</scope>
    <source>
        <strain evidence="2">Lst14</strain>
    </source>
</reference>
<dbReference type="GO" id="GO:0005509">
    <property type="term" value="F:calcium ion binding"/>
    <property type="evidence" value="ECO:0007669"/>
    <property type="project" value="InterPro"/>
</dbReference>
<accession>A0A482WUR3</accession>
<organism evidence="2 3">
    <name type="scientific">Laodelphax striatellus</name>
    <name type="common">Small brown planthopper</name>
    <name type="synonym">Delphax striatella</name>
    <dbReference type="NCBI Taxonomy" id="195883"/>
    <lineage>
        <taxon>Eukaryota</taxon>
        <taxon>Metazoa</taxon>
        <taxon>Ecdysozoa</taxon>
        <taxon>Arthropoda</taxon>
        <taxon>Hexapoda</taxon>
        <taxon>Insecta</taxon>
        <taxon>Pterygota</taxon>
        <taxon>Neoptera</taxon>
        <taxon>Paraneoptera</taxon>
        <taxon>Hemiptera</taxon>
        <taxon>Auchenorrhyncha</taxon>
        <taxon>Fulgoroidea</taxon>
        <taxon>Delphacidae</taxon>
        <taxon>Criomorphinae</taxon>
        <taxon>Laodelphax</taxon>
    </lineage>
</organism>
<evidence type="ECO:0000313" key="3">
    <source>
        <dbReference type="Proteomes" id="UP000291343"/>
    </source>
</evidence>
<name>A0A482WUR3_LAOST</name>
<dbReference type="GO" id="GO:0005544">
    <property type="term" value="F:calcium-dependent phospholipid binding"/>
    <property type="evidence" value="ECO:0007669"/>
    <property type="project" value="InterPro"/>
</dbReference>
<feature type="chain" id="PRO_5019816927" evidence="1">
    <location>
        <begin position="20"/>
        <end position="281"/>
    </location>
</feature>
<dbReference type="InterPro" id="IPR037104">
    <property type="entry name" value="Annexin_sf"/>
</dbReference>
<evidence type="ECO:0000313" key="2">
    <source>
        <dbReference type="EMBL" id="RZF37337.1"/>
    </source>
</evidence>
<gene>
    <name evidence="2" type="ORF">LSTR_LSTR011086</name>
</gene>
<dbReference type="InParanoid" id="A0A482WUR3"/>
<dbReference type="Proteomes" id="UP000291343">
    <property type="component" value="Unassembled WGS sequence"/>
</dbReference>
<comment type="caution">
    <text evidence="2">The sequence shown here is derived from an EMBL/GenBank/DDBJ whole genome shotgun (WGS) entry which is preliminary data.</text>
</comment>
<protein>
    <submittedName>
        <fullName evidence="2">Uncharacterized protein</fullName>
    </submittedName>
</protein>
<proteinExistence type="predicted"/>
<dbReference type="EMBL" id="QKKF02024683">
    <property type="protein sequence ID" value="RZF37337.1"/>
    <property type="molecule type" value="Genomic_DNA"/>
</dbReference>
<evidence type="ECO:0000256" key="1">
    <source>
        <dbReference type="SAM" id="SignalP"/>
    </source>
</evidence>
<keyword evidence="1" id="KW-0732">Signal</keyword>
<dbReference type="AlphaFoldDB" id="A0A482WUR3"/>